<evidence type="ECO:0000313" key="2">
    <source>
        <dbReference type="Proteomes" id="UP001056120"/>
    </source>
</evidence>
<protein>
    <submittedName>
        <fullName evidence="1">Uncharacterized protein</fullName>
    </submittedName>
</protein>
<dbReference type="EMBL" id="CM042046">
    <property type="protein sequence ID" value="KAI3677296.1"/>
    <property type="molecule type" value="Genomic_DNA"/>
</dbReference>
<reference evidence="2" key="1">
    <citation type="journal article" date="2022" name="Mol. Ecol. Resour.">
        <title>The genomes of chicory, endive, great burdock and yacon provide insights into Asteraceae palaeo-polyploidization history and plant inulin production.</title>
        <authorList>
            <person name="Fan W."/>
            <person name="Wang S."/>
            <person name="Wang H."/>
            <person name="Wang A."/>
            <person name="Jiang F."/>
            <person name="Liu H."/>
            <person name="Zhao H."/>
            <person name="Xu D."/>
            <person name="Zhang Y."/>
        </authorList>
    </citation>
    <scope>NUCLEOTIDE SEQUENCE [LARGE SCALE GENOMIC DNA]</scope>
    <source>
        <strain evidence="2">cv. Yunnan</strain>
    </source>
</reference>
<proteinExistence type="predicted"/>
<organism evidence="1 2">
    <name type="scientific">Smallanthus sonchifolius</name>
    <dbReference type="NCBI Taxonomy" id="185202"/>
    <lineage>
        <taxon>Eukaryota</taxon>
        <taxon>Viridiplantae</taxon>
        <taxon>Streptophyta</taxon>
        <taxon>Embryophyta</taxon>
        <taxon>Tracheophyta</taxon>
        <taxon>Spermatophyta</taxon>
        <taxon>Magnoliopsida</taxon>
        <taxon>eudicotyledons</taxon>
        <taxon>Gunneridae</taxon>
        <taxon>Pentapetalae</taxon>
        <taxon>asterids</taxon>
        <taxon>campanulids</taxon>
        <taxon>Asterales</taxon>
        <taxon>Asteraceae</taxon>
        <taxon>Asteroideae</taxon>
        <taxon>Heliantheae alliance</taxon>
        <taxon>Millerieae</taxon>
        <taxon>Smallanthus</taxon>
    </lineage>
</organism>
<keyword evidence="2" id="KW-1185">Reference proteome</keyword>
<dbReference type="Proteomes" id="UP001056120">
    <property type="component" value="Linkage Group LG29"/>
</dbReference>
<reference evidence="1 2" key="2">
    <citation type="journal article" date="2022" name="Mol. Ecol. Resour.">
        <title>The genomes of chicory, endive, great burdock and yacon provide insights into Asteraceae paleo-polyploidization history and plant inulin production.</title>
        <authorList>
            <person name="Fan W."/>
            <person name="Wang S."/>
            <person name="Wang H."/>
            <person name="Wang A."/>
            <person name="Jiang F."/>
            <person name="Liu H."/>
            <person name="Zhao H."/>
            <person name="Xu D."/>
            <person name="Zhang Y."/>
        </authorList>
    </citation>
    <scope>NUCLEOTIDE SEQUENCE [LARGE SCALE GENOMIC DNA]</scope>
    <source>
        <strain evidence="2">cv. Yunnan</strain>
        <tissue evidence="1">Leaves</tissue>
    </source>
</reference>
<gene>
    <name evidence="1" type="ORF">L1987_86920</name>
</gene>
<name>A0ACB8Y0T2_9ASTR</name>
<accession>A0ACB8Y0T2</accession>
<sequence length="177" mass="20648">MSKYPKICNNTKIKKDLYDMLVKGILVQDGKVLFSLGSNGERNEMISARMFSYKNTSYKWQSVPESRFRKVAEMFDISKLKIKIKIKSIEFRVIDNVMKNEEREKVQQILKSNSNKDQLLSVNEIVEKEHLMLSAMEVLYDSSNSKYFHLQSSAESRQGWESSLFVYVLVKSKRVPS</sequence>
<evidence type="ECO:0000313" key="1">
    <source>
        <dbReference type="EMBL" id="KAI3677296.1"/>
    </source>
</evidence>
<comment type="caution">
    <text evidence="1">The sequence shown here is derived from an EMBL/GenBank/DDBJ whole genome shotgun (WGS) entry which is preliminary data.</text>
</comment>